<feature type="transmembrane region" description="Helical" evidence="1">
    <location>
        <begin position="44"/>
        <end position="65"/>
    </location>
</feature>
<evidence type="ECO:0008006" key="4">
    <source>
        <dbReference type="Google" id="ProtNLM"/>
    </source>
</evidence>
<comment type="caution">
    <text evidence="2">The sequence shown here is derived from an EMBL/GenBank/DDBJ whole genome shotgun (WGS) entry which is preliminary data.</text>
</comment>
<proteinExistence type="predicted"/>
<evidence type="ECO:0000313" key="3">
    <source>
        <dbReference type="Proteomes" id="UP001158050"/>
    </source>
</evidence>
<dbReference type="EMBL" id="FXUO01000004">
    <property type="protein sequence ID" value="SMP92360.1"/>
    <property type="molecule type" value="Genomic_DNA"/>
</dbReference>
<name>A0ABY1R1K0_9FLAO</name>
<gene>
    <name evidence="2" type="ORF">SAMN05421679_10416</name>
</gene>
<dbReference type="RefSeq" id="WP_283416495.1">
    <property type="nucleotide sequence ID" value="NZ_FXUO01000004.1"/>
</dbReference>
<evidence type="ECO:0000256" key="1">
    <source>
        <dbReference type="SAM" id="Phobius"/>
    </source>
</evidence>
<dbReference type="Proteomes" id="UP001158050">
    <property type="component" value="Unassembled WGS sequence"/>
</dbReference>
<evidence type="ECO:0000313" key="2">
    <source>
        <dbReference type="EMBL" id="SMP92360.1"/>
    </source>
</evidence>
<keyword evidence="1" id="KW-0472">Membrane</keyword>
<protein>
    <recommendedName>
        <fullName evidence="4">SMODS and SLOG-associating 2TM effector domain-containing protein</fullName>
    </recommendedName>
</protein>
<feature type="transmembrane region" description="Helical" evidence="1">
    <location>
        <begin position="80"/>
        <end position="101"/>
    </location>
</feature>
<organism evidence="2 3">
    <name type="scientific">Epilithonimonas pallida</name>
    <dbReference type="NCBI Taxonomy" id="373671"/>
    <lineage>
        <taxon>Bacteria</taxon>
        <taxon>Pseudomonadati</taxon>
        <taxon>Bacteroidota</taxon>
        <taxon>Flavobacteriia</taxon>
        <taxon>Flavobacteriales</taxon>
        <taxon>Weeksellaceae</taxon>
        <taxon>Chryseobacterium group</taxon>
        <taxon>Epilithonimonas</taxon>
    </lineage>
</organism>
<keyword evidence="3" id="KW-1185">Reference proteome</keyword>
<accession>A0ABY1R1K0</accession>
<keyword evidence="1" id="KW-1133">Transmembrane helix</keyword>
<reference evidence="2 3" key="1">
    <citation type="submission" date="2017-05" db="EMBL/GenBank/DDBJ databases">
        <authorList>
            <person name="Varghese N."/>
            <person name="Submissions S."/>
        </authorList>
    </citation>
    <scope>NUCLEOTIDE SEQUENCE [LARGE SCALE GENOMIC DNA]</scope>
    <source>
        <strain evidence="2 3">DSM 18015</strain>
    </source>
</reference>
<keyword evidence="1" id="KW-0812">Transmembrane</keyword>
<sequence>MTETEKINEELRNYKLFKIQRINTREQEFSEFRKDLLAIRKNEVLNYIIASINVLSILFLIYNAVRSYLSSDFYEINWEIIVSNFILTLCLSAYLTYKFIIYNVMLKKHIRITENAVKYFAGESENLKSIYENYVENYLESQKRKAR</sequence>